<name>A0A8H6F993_9LECA</name>
<dbReference type="AlphaFoldDB" id="A0A8H6F993"/>
<comment type="caution">
    <text evidence="1">The sequence shown here is derived from an EMBL/GenBank/DDBJ whole genome shotgun (WGS) entry which is preliminary data.</text>
</comment>
<dbReference type="EMBL" id="JACCJB010000018">
    <property type="protein sequence ID" value="KAF6219905.1"/>
    <property type="molecule type" value="Genomic_DNA"/>
</dbReference>
<sequence length="328" mass="37314">MLHNLGVEFAKNSLFTFPTTHLYLALRLTSNLDLAWPDMDLFVSIITPEMLFLGGLPNNLESCLKRLMPMQGISPKIFAKGGKRRSGRKSLPFTPSISKTGRDWHEASAVISAFRDRHIMNNTIKWTFETVEAVFKEPTKNSASQRAAREHWIKSWQIGMVPLLQCVKTAITTELSVLTFDYFGLHLRCGNFLVKLRSGFGENVKKIDEITHSNDELRWLAGCMVLAILRNAVEWELVAKDMDGDGGLLPEWRLFMDAGALLKDFIQSEGDCESKHSENYAGKMREEVVDDMPVGGARKPYNPEYYREEWKMSRAEKERSEAMMVGNV</sequence>
<evidence type="ECO:0000313" key="2">
    <source>
        <dbReference type="Proteomes" id="UP000593566"/>
    </source>
</evidence>
<keyword evidence="2" id="KW-1185">Reference proteome</keyword>
<organism evidence="1 2">
    <name type="scientific">Letharia lupina</name>
    <dbReference type="NCBI Taxonomy" id="560253"/>
    <lineage>
        <taxon>Eukaryota</taxon>
        <taxon>Fungi</taxon>
        <taxon>Dikarya</taxon>
        <taxon>Ascomycota</taxon>
        <taxon>Pezizomycotina</taxon>
        <taxon>Lecanoromycetes</taxon>
        <taxon>OSLEUM clade</taxon>
        <taxon>Lecanoromycetidae</taxon>
        <taxon>Lecanorales</taxon>
        <taxon>Lecanorineae</taxon>
        <taxon>Parmeliaceae</taxon>
        <taxon>Letharia</taxon>
    </lineage>
</organism>
<evidence type="ECO:0000313" key="1">
    <source>
        <dbReference type="EMBL" id="KAF6219905.1"/>
    </source>
</evidence>
<dbReference type="GeneID" id="59332141"/>
<reference evidence="1 2" key="1">
    <citation type="journal article" date="2020" name="Genomics">
        <title>Complete, high-quality genomes from long-read metagenomic sequencing of two wolf lichen thalli reveals enigmatic genome architecture.</title>
        <authorList>
            <person name="McKenzie S.K."/>
            <person name="Walston R.F."/>
            <person name="Allen J.L."/>
        </authorList>
    </citation>
    <scope>NUCLEOTIDE SEQUENCE [LARGE SCALE GENOMIC DNA]</scope>
    <source>
        <strain evidence="1">WasteWater1</strain>
    </source>
</reference>
<dbReference type="RefSeq" id="XP_037149340.1">
    <property type="nucleotide sequence ID" value="XM_037294652.1"/>
</dbReference>
<dbReference type="PANTHER" id="PTHR38795:SF1">
    <property type="entry name" value="DUF6604 DOMAIN-CONTAINING PROTEIN"/>
    <property type="match status" value="1"/>
</dbReference>
<dbReference type="Proteomes" id="UP000593566">
    <property type="component" value="Unassembled WGS sequence"/>
</dbReference>
<gene>
    <name evidence="1" type="ORF">HO133_003730</name>
</gene>
<accession>A0A8H6F993</accession>
<protein>
    <submittedName>
        <fullName evidence="1">Uncharacterized protein</fullName>
    </submittedName>
</protein>
<proteinExistence type="predicted"/>
<dbReference type="PANTHER" id="PTHR38795">
    <property type="entry name" value="DUF6604 DOMAIN-CONTAINING PROTEIN"/>
    <property type="match status" value="1"/>
</dbReference>